<dbReference type="Pfam" id="PF07993">
    <property type="entry name" value="NAD_binding_4"/>
    <property type="match status" value="1"/>
</dbReference>
<evidence type="ECO:0000259" key="2">
    <source>
        <dbReference type="Pfam" id="PF07993"/>
    </source>
</evidence>
<keyword evidence="1" id="KW-0521">NADP</keyword>
<keyword evidence="1" id="KW-0443">Lipid metabolism</keyword>
<name>A0AAN7GGB1_9MYRT</name>
<dbReference type="GO" id="GO:0035336">
    <property type="term" value="P:long-chain fatty-acyl-CoA metabolic process"/>
    <property type="evidence" value="ECO:0007669"/>
    <property type="project" value="TreeGrafter"/>
</dbReference>
<dbReference type="EC" id="1.2.1.84" evidence="1"/>
<comment type="catalytic activity">
    <reaction evidence="1">
        <text>a long-chain fatty acyl-CoA + 2 NADPH + 2 H(+) = a long-chain primary fatty alcohol + 2 NADP(+) + CoA</text>
        <dbReference type="Rhea" id="RHEA:52716"/>
        <dbReference type="ChEBI" id="CHEBI:15378"/>
        <dbReference type="ChEBI" id="CHEBI:57287"/>
        <dbReference type="ChEBI" id="CHEBI:57783"/>
        <dbReference type="ChEBI" id="CHEBI:58349"/>
        <dbReference type="ChEBI" id="CHEBI:77396"/>
        <dbReference type="ChEBI" id="CHEBI:83139"/>
        <dbReference type="EC" id="1.2.1.84"/>
    </reaction>
</comment>
<evidence type="ECO:0000313" key="3">
    <source>
        <dbReference type="EMBL" id="KAK4743086.1"/>
    </source>
</evidence>
<dbReference type="PANTHER" id="PTHR11011:SF45">
    <property type="entry name" value="FATTY ACYL-COA REDUCTASE CG8306-RELATED"/>
    <property type="match status" value="1"/>
</dbReference>
<dbReference type="InterPro" id="IPR013120">
    <property type="entry name" value="FAR_NAD-bd"/>
</dbReference>
<dbReference type="PANTHER" id="PTHR11011">
    <property type="entry name" value="MALE STERILITY PROTEIN 2-RELATED"/>
    <property type="match status" value="1"/>
</dbReference>
<accession>A0AAN7GGB1</accession>
<sequence length="420" mass="45958">MSSISHGFAISHVLSRDSLIKPSDFRLRPVKLGQCPSPSKTRFNILCGSLSRRNADEFAATPSTSAFIATTTPSGGSPSNGGDMMLLSSILADGRSGSSAISARASTGIEPGSTVHEESTQGIGIMKFLKGKTYLVTGATGLLAKAFVEKILRVAPSTRKIFLLVKAKGEAEAMKRIKNEMVDCELFRQLEELHGEKYKDFIMSKLVPVVGNMCEPNLGISDTELSTQMAAEVDVIVHAAANTSFDERYDVAINMNTQGALRILGFAMKCKKLQLFLHVSTAYVNGRRRGILREKPFRMGQTIAEEIVTFSGTRESIPLPKLDVDAEIELASEMARTLAADKEANHKMRELGLARAKMFGWHDTYTFTKAMAEMIISSYKGQIPIAIVRPSIIESSFQEPFPGWIQGNRPVTLYKCHLNA</sequence>
<dbReference type="SUPFAM" id="SSF51735">
    <property type="entry name" value="NAD(P)-binding Rossmann-fold domains"/>
    <property type="match status" value="1"/>
</dbReference>
<evidence type="ECO:0000313" key="4">
    <source>
        <dbReference type="Proteomes" id="UP001345219"/>
    </source>
</evidence>
<keyword evidence="1" id="KW-0444">Lipid biosynthesis</keyword>
<dbReference type="AlphaFoldDB" id="A0AAN7GGB1"/>
<comment type="caution">
    <text evidence="3">The sequence shown here is derived from an EMBL/GenBank/DDBJ whole genome shotgun (WGS) entry which is preliminary data.</text>
</comment>
<gene>
    <name evidence="3" type="ORF">SAY87_001087</name>
</gene>
<evidence type="ECO:0000256" key="1">
    <source>
        <dbReference type="RuleBase" id="RU363097"/>
    </source>
</evidence>
<dbReference type="CDD" id="cd05236">
    <property type="entry name" value="FAR-N_SDR_e"/>
    <property type="match status" value="1"/>
</dbReference>
<dbReference type="GO" id="GO:0102965">
    <property type="term" value="F:alcohol-forming long-chain fatty acyl-CoA reductase activity"/>
    <property type="evidence" value="ECO:0007669"/>
    <property type="project" value="UniProtKB-EC"/>
</dbReference>
<organism evidence="3 4">
    <name type="scientific">Trapa incisa</name>
    <dbReference type="NCBI Taxonomy" id="236973"/>
    <lineage>
        <taxon>Eukaryota</taxon>
        <taxon>Viridiplantae</taxon>
        <taxon>Streptophyta</taxon>
        <taxon>Embryophyta</taxon>
        <taxon>Tracheophyta</taxon>
        <taxon>Spermatophyta</taxon>
        <taxon>Magnoliopsida</taxon>
        <taxon>eudicotyledons</taxon>
        <taxon>Gunneridae</taxon>
        <taxon>Pentapetalae</taxon>
        <taxon>rosids</taxon>
        <taxon>malvids</taxon>
        <taxon>Myrtales</taxon>
        <taxon>Lythraceae</taxon>
        <taxon>Trapa</taxon>
    </lineage>
</organism>
<keyword evidence="1" id="KW-0560">Oxidoreductase</keyword>
<dbReference type="Gene3D" id="3.40.50.720">
    <property type="entry name" value="NAD(P)-binding Rossmann-like Domain"/>
    <property type="match status" value="1"/>
</dbReference>
<protein>
    <recommendedName>
        <fullName evidence="1">Fatty acyl-CoA reductase</fullName>
        <ecNumber evidence="1">1.2.1.84</ecNumber>
    </recommendedName>
</protein>
<reference evidence="3 4" key="1">
    <citation type="journal article" date="2023" name="Hortic Res">
        <title>Pangenome of water caltrop reveals structural variations and asymmetric subgenome divergence after allopolyploidization.</title>
        <authorList>
            <person name="Zhang X."/>
            <person name="Chen Y."/>
            <person name="Wang L."/>
            <person name="Yuan Y."/>
            <person name="Fang M."/>
            <person name="Shi L."/>
            <person name="Lu R."/>
            <person name="Comes H.P."/>
            <person name="Ma Y."/>
            <person name="Chen Y."/>
            <person name="Huang G."/>
            <person name="Zhou Y."/>
            <person name="Zheng Z."/>
            <person name="Qiu Y."/>
        </authorList>
    </citation>
    <scope>NUCLEOTIDE SEQUENCE [LARGE SCALE GENOMIC DNA]</scope>
    <source>
        <tissue evidence="3">Roots</tissue>
    </source>
</reference>
<comment type="function">
    <text evidence="1">Catalyzes the reduction of fatty acyl-CoA to fatty alcohols.</text>
</comment>
<dbReference type="EMBL" id="JAXIOK010000023">
    <property type="protein sequence ID" value="KAK4743086.1"/>
    <property type="molecule type" value="Genomic_DNA"/>
</dbReference>
<dbReference type="Proteomes" id="UP001345219">
    <property type="component" value="Chromosome 1"/>
</dbReference>
<proteinExistence type="inferred from homology"/>
<keyword evidence="4" id="KW-1185">Reference proteome</keyword>
<dbReference type="GO" id="GO:0080019">
    <property type="term" value="F:alcohol-forming very long-chain fatty acyl-CoA reductase activity"/>
    <property type="evidence" value="ECO:0007669"/>
    <property type="project" value="InterPro"/>
</dbReference>
<dbReference type="GO" id="GO:0010345">
    <property type="term" value="P:suberin biosynthetic process"/>
    <property type="evidence" value="ECO:0007669"/>
    <property type="project" value="TreeGrafter"/>
</dbReference>
<dbReference type="InterPro" id="IPR036291">
    <property type="entry name" value="NAD(P)-bd_dom_sf"/>
</dbReference>
<comment type="similarity">
    <text evidence="1">Belongs to the fatty acyl-CoA reductase family.</text>
</comment>
<dbReference type="InterPro" id="IPR026055">
    <property type="entry name" value="FAR"/>
</dbReference>
<feature type="domain" description="Thioester reductase (TE)" evidence="2">
    <location>
        <begin position="136"/>
        <end position="411"/>
    </location>
</feature>